<reference evidence="1 2" key="1">
    <citation type="journal article" date="2022" name="Nat. Ecol. Evol.">
        <title>A masculinizing supergene underlies an exaggerated male reproductive morph in a spider.</title>
        <authorList>
            <person name="Hendrickx F."/>
            <person name="De Corte Z."/>
            <person name="Sonet G."/>
            <person name="Van Belleghem S.M."/>
            <person name="Kostlbacher S."/>
            <person name="Vangestel C."/>
        </authorList>
    </citation>
    <scope>NUCLEOTIDE SEQUENCE [LARGE SCALE GENOMIC DNA]</scope>
    <source>
        <strain evidence="1">W744_W776</strain>
    </source>
</reference>
<dbReference type="AlphaFoldDB" id="A0AAV6TLX3"/>
<evidence type="ECO:0000313" key="1">
    <source>
        <dbReference type="EMBL" id="KAG8172802.1"/>
    </source>
</evidence>
<gene>
    <name evidence="1" type="ORF">JTE90_017209</name>
</gene>
<comment type="caution">
    <text evidence="1">The sequence shown here is derived from an EMBL/GenBank/DDBJ whole genome shotgun (WGS) entry which is preliminary data.</text>
</comment>
<keyword evidence="2" id="KW-1185">Reference proteome</keyword>
<protein>
    <submittedName>
        <fullName evidence="1">Uncharacterized protein</fullName>
    </submittedName>
</protein>
<dbReference type="EMBL" id="JAFNEN010002365">
    <property type="protein sequence ID" value="KAG8172802.1"/>
    <property type="molecule type" value="Genomic_DNA"/>
</dbReference>
<accession>A0AAV6TLX3</accession>
<evidence type="ECO:0000313" key="2">
    <source>
        <dbReference type="Proteomes" id="UP000827092"/>
    </source>
</evidence>
<proteinExistence type="predicted"/>
<name>A0AAV6TLX3_9ARAC</name>
<sequence>GDLKIVSQSVGELPTTSSEFGSFLAPPGKVSKSFKNFNRSSADKALQGISVLVHVKGGLSCDEATPKEGLQLIPLENCPFRWIRKVGECGNAWKFPFWRRLTFSFGGWQELCSRVSLDDPHVLLGVSFPRMLGGFLDQSPAFDSPDSSIRLR</sequence>
<dbReference type="Proteomes" id="UP000827092">
    <property type="component" value="Unassembled WGS sequence"/>
</dbReference>
<organism evidence="1 2">
    <name type="scientific">Oedothorax gibbosus</name>
    <dbReference type="NCBI Taxonomy" id="931172"/>
    <lineage>
        <taxon>Eukaryota</taxon>
        <taxon>Metazoa</taxon>
        <taxon>Ecdysozoa</taxon>
        <taxon>Arthropoda</taxon>
        <taxon>Chelicerata</taxon>
        <taxon>Arachnida</taxon>
        <taxon>Araneae</taxon>
        <taxon>Araneomorphae</taxon>
        <taxon>Entelegynae</taxon>
        <taxon>Araneoidea</taxon>
        <taxon>Linyphiidae</taxon>
        <taxon>Erigoninae</taxon>
        <taxon>Oedothorax</taxon>
    </lineage>
</organism>
<feature type="non-terminal residue" evidence="1">
    <location>
        <position position="1"/>
    </location>
</feature>